<dbReference type="HOGENOM" id="CLU_2541174_0_0_11"/>
<gene>
    <name evidence="1" type="ORF">FM21_05900</name>
</gene>
<dbReference type="EMBL" id="JNFQ01000001">
    <property type="protein sequence ID" value="KFG75656.1"/>
    <property type="molecule type" value="Genomic_DNA"/>
</dbReference>
<reference evidence="1 2" key="1">
    <citation type="submission" date="2014-05" db="EMBL/GenBank/DDBJ databases">
        <title>Complete genome sequence of the Streptomyces mutabilis TRM45540.</title>
        <authorList>
            <person name="Luo X."/>
            <person name="Zhang L."/>
        </authorList>
    </citation>
    <scope>NUCLEOTIDE SEQUENCE [LARGE SCALE GENOMIC DNA]</scope>
    <source>
        <strain evidence="1 2">TRM45540</strain>
    </source>
</reference>
<protein>
    <submittedName>
        <fullName evidence="1">Uncharacterized protein</fullName>
    </submittedName>
</protein>
<evidence type="ECO:0000313" key="2">
    <source>
        <dbReference type="Proteomes" id="UP000029095"/>
    </source>
</evidence>
<dbReference type="AlphaFoldDB" id="A0A086N3D8"/>
<sequence length="83" mass="8744">MSRRDPLITRAWALLALAAEHRAADVEPLLADLSRKDLGTLAYGVAHLAVHGPAGAPMNPDGIRRLLLTLAAEQQQEGGAPDA</sequence>
<comment type="caution">
    <text evidence="1">The sequence shown here is derived from an EMBL/GenBank/DDBJ whole genome shotgun (WGS) entry which is preliminary data.</text>
</comment>
<dbReference type="Proteomes" id="UP000029095">
    <property type="component" value="Unassembled WGS sequence"/>
</dbReference>
<accession>A0A086N3D8</accession>
<organism evidence="1 2">
    <name type="scientific">Streptomyces mutabilis</name>
    <dbReference type="NCBI Taxonomy" id="67332"/>
    <lineage>
        <taxon>Bacteria</taxon>
        <taxon>Bacillati</taxon>
        <taxon>Actinomycetota</taxon>
        <taxon>Actinomycetes</taxon>
        <taxon>Kitasatosporales</taxon>
        <taxon>Streptomycetaceae</taxon>
        <taxon>Streptomyces</taxon>
    </lineage>
</organism>
<proteinExistence type="predicted"/>
<name>A0A086N3D8_9ACTN</name>
<keyword evidence="2" id="KW-1185">Reference proteome</keyword>
<dbReference type="RefSeq" id="WP_043373233.1">
    <property type="nucleotide sequence ID" value="NZ_KN039946.1"/>
</dbReference>
<evidence type="ECO:0000313" key="1">
    <source>
        <dbReference type="EMBL" id="KFG75656.1"/>
    </source>
</evidence>